<dbReference type="InterPro" id="IPR002913">
    <property type="entry name" value="START_lipid-bd_dom"/>
</dbReference>
<evidence type="ECO:0000256" key="1">
    <source>
        <dbReference type="SAM" id="MobiDB-lite"/>
    </source>
</evidence>
<dbReference type="OrthoDB" id="206224at2759"/>
<gene>
    <name evidence="3" type="ORF">TrST_g1961</name>
</gene>
<sequence length="890" mass="100101">MDTQNSVSEREIKLRSLSKDELVALLLAESKEKEAVERRFEKVLAQAAGSSNTDQGKSKEERHGIRSRLRNSEPMSRDNPNVKTGPKPNMLVLDRTTKTIRLDLHEVPDKVQEYLLKGSEPGDTSDLQQRVLISSITDTIALWSFSQQNKVFEMLLRLQVEHQDDEEVRIAVTSVEEEEVEEMRLQVPVMPSLTKSTKVYKLFIDGVITLTPIPLGQTSLTITASIDLLENEQSYRRRMKLGTPPPKNQAVGPAVAATDSRARKPTTMVGNGLGIIKKSISVTLSSAAPVEESASTRPKAAKPPRQFAAGAKAEDIFCKITGHIYDHFQKEEGERSVGTGKAVGVVDCSAEEVAAWVFMYNSNEKRRASVDEGDAGKVEIREKRRVNESTFATVKKMPFPLEKREVVFKMIWQSEVGKVLVAIASVDDKVDYGVSLRVTRGSSRGLWLIEDLPPRKGVKQCSATYVQRLDAGGLIPTWVMNKTVPRALSAAHSVIDYFRQDERIDAADMGELSDYVQEHWREEVYSEEENALLQRVRQKFEGSLEERKWITLKSPDVFVTMETTHEGGKSASGIGRAVTVVDASIFDCAGWELQRTARGRLKSHYEGGGLNREVIALNTHSIMYYTAIDFNVASFAPREWLAKIVWKFLDERTLIVGSEDFEDDRFPPGAGKGYVRAMSGAFRKYERLPDVRGIPQTKVTYVQQVDLKGFIPKFLVNGKIVGALSWSSKYGLEDGQALACDLLWRASSSKKRIERFEKDIMQRCRALTELKEKFPYFEAMMKPALLGSLTMNRPIETKLVCVSEKEAKQIGKNLVPALKSKKLVTAGVDQWRVQNRAVKDLVDIYPWVEPMFTVLGNGIVKTAAWGELRNYVERSELKRRAFIVNYFETL</sequence>
<dbReference type="AlphaFoldDB" id="A0A9W7ATP6"/>
<dbReference type="SUPFAM" id="SSF55961">
    <property type="entry name" value="Bet v1-like"/>
    <property type="match status" value="2"/>
</dbReference>
<dbReference type="InterPro" id="IPR051213">
    <property type="entry name" value="START_lipid_transfer"/>
</dbReference>
<dbReference type="Proteomes" id="UP001165085">
    <property type="component" value="Unassembled WGS sequence"/>
</dbReference>
<accession>A0A9W7ATP6</accession>
<evidence type="ECO:0000313" key="3">
    <source>
        <dbReference type="EMBL" id="GMH76411.1"/>
    </source>
</evidence>
<evidence type="ECO:0000259" key="2">
    <source>
        <dbReference type="PROSITE" id="PS50848"/>
    </source>
</evidence>
<dbReference type="PANTHER" id="PTHR19308:SF14">
    <property type="entry name" value="START DOMAIN-CONTAINING PROTEIN"/>
    <property type="match status" value="1"/>
</dbReference>
<dbReference type="Gene3D" id="3.30.530.20">
    <property type="match status" value="2"/>
</dbReference>
<feature type="region of interest" description="Disordered" evidence="1">
    <location>
        <begin position="45"/>
        <end position="89"/>
    </location>
</feature>
<dbReference type="InterPro" id="IPR023393">
    <property type="entry name" value="START-like_dom_sf"/>
</dbReference>
<comment type="caution">
    <text evidence="3">The sequence shown here is derived from an EMBL/GenBank/DDBJ whole genome shotgun (WGS) entry which is preliminary data.</text>
</comment>
<dbReference type="GO" id="GO:0005737">
    <property type="term" value="C:cytoplasm"/>
    <property type="evidence" value="ECO:0007669"/>
    <property type="project" value="UniProtKB-ARBA"/>
</dbReference>
<organism evidence="3 4">
    <name type="scientific">Triparma strigata</name>
    <dbReference type="NCBI Taxonomy" id="1606541"/>
    <lineage>
        <taxon>Eukaryota</taxon>
        <taxon>Sar</taxon>
        <taxon>Stramenopiles</taxon>
        <taxon>Ochrophyta</taxon>
        <taxon>Bolidophyceae</taxon>
        <taxon>Parmales</taxon>
        <taxon>Triparmaceae</taxon>
        <taxon>Triparma</taxon>
    </lineage>
</organism>
<reference evidence="4" key="1">
    <citation type="journal article" date="2023" name="Commun. Biol.">
        <title>Genome analysis of Parmales, the sister group of diatoms, reveals the evolutionary specialization of diatoms from phago-mixotrophs to photoautotrophs.</title>
        <authorList>
            <person name="Ban H."/>
            <person name="Sato S."/>
            <person name="Yoshikawa S."/>
            <person name="Yamada K."/>
            <person name="Nakamura Y."/>
            <person name="Ichinomiya M."/>
            <person name="Sato N."/>
            <person name="Blanc-Mathieu R."/>
            <person name="Endo H."/>
            <person name="Kuwata A."/>
            <person name="Ogata H."/>
        </authorList>
    </citation>
    <scope>NUCLEOTIDE SEQUENCE [LARGE SCALE GENOMIC DNA]</scope>
    <source>
        <strain evidence="4">NIES 3701</strain>
    </source>
</reference>
<dbReference type="GO" id="GO:0008289">
    <property type="term" value="F:lipid binding"/>
    <property type="evidence" value="ECO:0007669"/>
    <property type="project" value="InterPro"/>
</dbReference>
<dbReference type="EMBL" id="BRXY01000197">
    <property type="protein sequence ID" value="GMH76411.1"/>
    <property type="molecule type" value="Genomic_DNA"/>
</dbReference>
<dbReference type="PANTHER" id="PTHR19308">
    <property type="entry name" value="PHOSPHATIDYLCHOLINE TRANSFER PROTEIN"/>
    <property type="match status" value="1"/>
</dbReference>
<protein>
    <recommendedName>
        <fullName evidence="2">START domain-containing protein</fullName>
    </recommendedName>
</protein>
<feature type="domain" description="START" evidence="2">
    <location>
        <begin position="591"/>
        <end position="717"/>
    </location>
</feature>
<feature type="region of interest" description="Disordered" evidence="1">
    <location>
        <begin position="241"/>
        <end position="260"/>
    </location>
</feature>
<dbReference type="PROSITE" id="PS50848">
    <property type="entry name" value="START"/>
    <property type="match status" value="1"/>
</dbReference>
<keyword evidence="4" id="KW-1185">Reference proteome</keyword>
<name>A0A9W7ATP6_9STRA</name>
<proteinExistence type="predicted"/>
<evidence type="ECO:0000313" key="4">
    <source>
        <dbReference type="Proteomes" id="UP001165085"/>
    </source>
</evidence>